<keyword evidence="3" id="KW-1185">Reference proteome</keyword>
<evidence type="ECO:0000256" key="1">
    <source>
        <dbReference type="SAM" id="Phobius"/>
    </source>
</evidence>
<name>A0AAE1B888_9GAST</name>
<gene>
    <name evidence="2" type="ORF">RRG08_053693</name>
</gene>
<organism evidence="2 3">
    <name type="scientific">Elysia crispata</name>
    <name type="common">lettuce slug</name>
    <dbReference type="NCBI Taxonomy" id="231223"/>
    <lineage>
        <taxon>Eukaryota</taxon>
        <taxon>Metazoa</taxon>
        <taxon>Spiralia</taxon>
        <taxon>Lophotrochozoa</taxon>
        <taxon>Mollusca</taxon>
        <taxon>Gastropoda</taxon>
        <taxon>Heterobranchia</taxon>
        <taxon>Euthyneura</taxon>
        <taxon>Panpulmonata</taxon>
        <taxon>Sacoglossa</taxon>
        <taxon>Placobranchoidea</taxon>
        <taxon>Plakobranchidae</taxon>
        <taxon>Elysia</taxon>
    </lineage>
</organism>
<comment type="caution">
    <text evidence="2">The sequence shown here is derived from an EMBL/GenBank/DDBJ whole genome shotgun (WGS) entry which is preliminary data.</text>
</comment>
<sequence length="112" mass="12717">MGPLDRMSKPYKRSLLSNLLIPRQLIRQALSCSGSHLRHYTPPSGFFSLSFLFYLHGLALLVFRIKKASDNTRSRSGKPVFVKEGNKESRAKVHLYGKGRKTAPILLYLRVS</sequence>
<evidence type="ECO:0000313" key="3">
    <source>
        <dbReference type="Proteomes" id="UP001283361"/>
    </source>
</evidence>
<feature type="transmembrane region" description="Helical" evidence="1">
    <location>
        <begin position="45"/>
        <end position="65"/>
    </location>
</feature>
<keyword evidence="1" id="KW-1133">Transmembrane helix</keyword>
<protein>
    <submittedName>
        <fullName evidence="2">Uncharacterized protein</fullName>
    </submittedName>
</protein>
<accession>A0AAE1B888</accession>
<keyword evidence="1" id="KW-0472">Membrane</keyword>
<dbReference type="Proteomes" id="UP001283361">
    <property type="component" value="Unassembled WGS sequence"/>
</dbReference>
<proteinExistence type="predicted"/>
<dbReference type="AlphaFoldDB" id="A0AAE1B888"/>
<dbReference type="EMBL" id="JAWDGP010000289">
    <property type="protein sequence ID" value="KAK3801624.1"/>
    <property type="molecule type" value="Genomic_DNA"/>
</dbReference>
<evidence type="ECO:0000313" key="2">
    <source>
        <dbReference type="EMBL" id="KAK3801624.1"/>
    </source>
</evidence>
<reference evidence="2" key="1">
    <citation type="journal article" date="2023" name="G3 (Bethesda)">
        <title>A reference genome for the long-term kleptoplast-retaining sea slug Elysia crispata morphotype clarki.</title>
        <authorList>
            <person name="Eastman K.E."/>
            <person name="Pendleton A.L."/>
            <person name="Shaikh M.A."/>
            <person name="Suttiyut T."/>
            <person name="Ogas R."/>
            <person name="Tomko P."/>
            <person name="Gavelis G."/>
            <person name="Widhalm J.R."/>
            <person name="Wisecaver J.H."/>
        </authorList>
    </citation>
    <scope>NUCLEOTIDE SEQUENCE</scope>
    <source>
        <strain evidence="2">ECLA1</strain>
    </source>
</reference>
<keyword evidence="1" id="KW-0812">Transmembrane</keyword>